<proteinExistence type="predicted"/>
<dbReference type="Proteomes" id="UP001501195">
    <property type="component" value="Unassembled WGS sequence"/>
</dbReference>
<accession>A0ABP9I5A4</accession>
<dbReference type="EMBL" id="BAABIL010000444">
    <property type="protein sequence ID" value="GAA4987683.1"/>
    <property type="molecule type" value="Genomic_DNA"/>
</dbReference>
<name>A0ABP9I5A4_9ACTN</name>
<evidence type="ECO:0000313" key="2">
    <source>
        <dbReference type="Proteomes" id="UP001501195"/>
    </source>
</evidence>
<dbReference type="RefSeq" id="WP_345713152.1">
    <property type="nucleotide sequence ID" value="NZ_BAABIL010000444.1"/>
</dbReference>
<protein>
    <submittedName>
        <fullName evidence="1">Uncharacterized protein</fullName>
    </submittedName>
</protein>
<organism evidence="1 2">
    <name type="scientific">Kineococcus glutinatus</name>
    <dbReference type="NCBI Taxonomy" id="1070872"/>
    <lineage>
        <taxon>Bacteria</taxon>
        <taxon>Bacillati</taxon>
        <taxon>Actinomycetota</taxon>
        <taxon>Actinomycetes</taxon>
        <taxon>Kineosporiales</taxon>
        <taxon>Kineosporiaceae</taxon>
        <taxon>Kineococcus</taxon>
    </lineage>
</organism>
<keyword evidence="2" id="KW-1185">Reference proteome</keyword>
<evidence type="ECO:0000313" key="1">
    <source>
        <dbReference type="EMBL" id="GAA4987683.1"/>
    </source>
</evidence>
<sequence>MLRQLGDHQTPSSGDRVRFAYPDGTALEGTWTFVGHRADGNPFVVRTDDGELVEPAPGHVRCDVAKDRVALLTVGEVVTLATLLEEFTALCPGHPLEPVAREHLRTLDARFLFARDNSLPQQEPSQR</sequence>
<comment type="caution">
    <text evidence="1">The sequence shown here is derived from an EMBL/GenBank/DDBJ whole genome shotgun (WGS) entry which is preliminary data.</text>
</comment>
<reference evidence="2" key="1">
    <citation type="journal article" date="2019" name="Int. J. Syst. Evol. Microbiol.">
        <title>The Global Catalogue of Microorganisms (GCM) 10K type strain sequencing project: providing services to taxonomists for standard genome sequencing and annotation.</title>
        <authorList>
            <consortium name="The Broad Institute Genomics Platform"/>
            <consortium name="The Broad Institute Genome Sequencing Center for Infectious Disease"/>
            <person name="Wu L."/>
            <person name="Ma J."/>
        </authorList>
    </citation>
    <scope>NUCLEOTIDE SEQUENCE [LARGE SCALE GENOMIC DNA]</scope>
    <source>
        <strain evidence="2">JCM 18126</strain>
    </source>
</reference>
<gene>
    <name evidence="1" type="ORF">GCM10023225_27010</name>
</gene>